<feature type="transmembrane region" description="Helical" evidence="8">
    <location>
        <begin position="189"/>
        <end position="206"/>
    </location>
</feature>
<feature type="transmembrane region" description="Helical" evidence="8">
    <location>
        <begin position="347"/>
        <end position="369"/>
    </location>
</feature>
<feature type="domain" description="Acyltransferase 3" evidence="9">
    <location>
        <begin position="40"/>
        <end position="368"/>
    </location>
</feature>
<sequence length="383" mass="43683">MQESLTPPAASDSPEKESAAPEQTGAGEPVQPKPTRVRLNYFDYFRAFAIIVIVVGHSYWPWQQDTPYELTLGNLITGGTAMFVFISGFFFHHVFYPRYHYRKFLTKKAKAVFLPYLILSVLGFLVIVVALDESHRYLERQSGDLVHNVKLLIQYVWTGRILTAYWYIPFITIVFLMSPMFIRYIKLPAAWQGGILLAWMGVSMWVHRPLAQISPIHSVVYFVPFYMLGIVVSQHQTKVLEVIRNRTVLLGLIVLGIAAAQAFFVGQQGNYEKKSMLAYNGIDLMLLQKIALIFFALSLLSKIDHLELRWLKFIASCSFALFFIHPWVLFGLHYFDTTDYLEPMVPGGLIFPIKAVIVFGLSLVVSIAVKQALGKRSKYVIGW</sequence>
<dbReference type="GO" id="GO:0009246">
    <property type="term" value="P:enterobacterial common antigen biosynthetic process"/>
    <property type="evidence" value="ECO:0007669"/>
    <property type="project" value="TreeGrafter"/>
</dbReference>
<evidence type="ECO:0000256" key="5">
    <source>
        <dbReference type="ARBA" id="ARBA00022989"/>
    </source>
</evidence>
<dbReference type="GO" id="GO:0005886">
    <property type="term" value="C:plasma membrane"/>
    <property type="evidence" value="ECO:0007669"/>
    <property type="project" value="UniProtKB-SubCell"/>
</dbReference>
<feature type="transmembrane region" description="Helical" evidence="8">
    <location>
        <begin position="247"/>
        <end position="265"/>
    </location>
</feature>
<proteinExistence type="inferred from homology"/>
<evidence type="ECO:0000313" key="10">
    <source>
        <dbReference type="EMBL" id="MBB6431688.1"/>
    </source>
</evidence>
<organism evidence="10 11">
    <name type="scientific">Algisphaera agarilytica</name>
    <dbReference type="NCBI Taxonomy" id="1385975"/>
    <lineage>
        <taxon>Bacteria</taxon>
        <taxon>Pseudomonadati</taxon>
        <taxon>Planctomycetota</taxon>
        <taxon>Phycisphaerae</taxon>
        <taxon>Phycisphaerales</taxon>
        <taxon>Phycisphaeraceae</taxon>
        <taxon>Algisphaera</taxon>
    </lineage>
</organism>
<name>A0A7X0LN60_9BACT</name>
<gene>
    <name evidence="10" type="ORF">HNQ40_003494</name>
</gene>
<dbReference type="PANTHER" id="PTHR40074">
    <property type="entry name" value="O-ACETYLTRANSFERASE WECH"/>
    <property type="match status" value="1"/>
</dbReference>
<comment type="similarity">
    <text evidence="2">Belongs to the acyltransferase 3 family.</text>
</comment>
<evidence type="ECO:0000256" key="2">
    <source>
        <dbReference type="ARBA" id="ARBA00007400"/>
    </source>
</evidence>
<dbReference type="RefSeq" id="WP_184679139.1">
    <property type="nucleotide sequence ID" value="NZ_JACHGY010000001.1"/>
</dbReference>
<dbReference type="Proteomes" id="UP000541810">
    <property type="component" value="Unassembled WGS sequence"/>
</dbReference>
<comment type="caution">
    <text evidence="10">The sequence shown here is derived from an EMBL/GenBank/DDBJ whole genome shotgun (WGS) entry which is preliminary data.</text>
</comment>
<evidence type="ECO:0000313" key="11">
    <source>
        <dbReference type="Proteomes" id="UP000541810"/>
    </source>
</evidence>
<feature type="transmembrane region" description="Helical" evidence="8">
    <location>
        <begin position="218"/>
        <end position="235"/>
    </location>
</feature>
<evidence type="ECO:0000256" key="7">
    <source>
        <dbReference type="SAM" id="MobiDB-lite"/>
    </source>
</evidence>
<feature type="transmembrane region" description="Helical" evidence="8">
    <location>
        <begin position="41"/>
        <end position="60"/>
    </location>
</feature>
<feature type="transmembrane region" description="Helical" evidence="8">
    <location>
        <begin position="72"/>
        <end position="91"/>
    </location>
</feature>
<evidence type="ECO:0000256" key="3">
    <source>
        <dbReference type="ARBA" id="ARBA00022475"/>
    </source>
</evidence>
<protein>
    <submittedName>
        <fullName evidence="10">Peptidoglycan/LPS O-acetylase OafA/YrhL</fullName>
    </submittedName>
</protein>
<dbReference type="AlphaFoldDB" id="A0A7X0LN60"/>
<keyword evidence="6 8" id="KW-0472">Membrane</keyword>
<dbReference type="InterPro" id="IPR002656">
    <property type="entry name" value="Acyl_transf_3_dom"/>
</dbReference>
<keyword evidence="5 8" id="KW-1133">Transmembrane helix</keyword>
<feature type="region of interest" description="Disordered" evidence="7">
    <location>
        <begin position="1"/>
        <end position="32"/>
    </location>
</feature>
<evidence type="ECO:0000256" key="8">
    <source>
        <dbReference type="SAM" id="Phobius"/>
    </source>
</evidence>
<comment type="subcellular location">
    <subcellularLocation>
        <location evidence="1">Cell membrane</location>
        <topology evidence="1">Multi-pass membrane protein</topology>
    </subcellularLocation>
</comment>
<dbReference type="GO" id="GO:0016413">
    <property type="term" value="F:O-acetyltransferase activity"/>
    <property type="evidence" value="ECO:0007669"/>
    <property type="project" value="TreeGrafter"/>
</dbReference>
<dbReference type="PANTHER" id="PTHR40074:SF2">
    <property type="entry name" value="O-ACETYLTRANSFERASE WECH"/>
    <property type="match status" value="1"/>
</dbReference>
<dbReference type="EMBL" id="JACHGY010000001">
    <property type="protein sequence ID" value="MBB6431688.1"/>
    <property type="molecule type" value="Genomic_DNA"/>
</dbReference>
<feature type="transmembrane region" description="Helical" evidence="8">
    <location>
        <begin position="313"/>
        <end position="335"/>
    </location>
</feature>
<reference evidence="10 11" key="1">
    <citation type="submission" date="2020-08" db="EMBL/GenBank/DDBJ databases">
        <title>Genomic Encyclopedia of Type Strains, Phase IV (KMG-IV): sequencing the most valuable type-strain genomes for metagenomic binning, comparative biology and taxonomic classification.</title>
        <authorList>
            <person name="Goeker M."/>
        </authorList>
    </citation>
    <scope>NUCLEOTIDE SEQUENCE [LARGE SCALE GENOMIC DNA]</scope>
    <source>
        <strain evidence="10 11">DSM 103725</strain>
    </source>
</reference>
<feature type="transmembrane region" description="Helical" evidence="8">
    <location>
        <begin position="277"/>
        <end position="301"/>
    </location>
</feature>
<evidence type="ECO:0000256" key="4">
    <source>
        <dbReference type="ARBA" id="ARBA00022692"/>
    </source>
</evidence>
<keyword evidence="4 8" id="KW-0812">Transmembrane</keyword>
<keyword evidence="11" id="KW-1185">Reference proteome</keyword>
<evidence type="ECO:0000256" key="1">
    <source>
        <dbReference type="ARBA" id="ARBA00004651"/>
    </source>
</evidence>
<evidence type="ECO:0000256" key="6">
    <source>
        <dbReference type="ARBA" id="ARBA00023136"/>
    </source>
</evidence>
<feature type="transmembrane region" description="Helical" evidence="8">
    <location>
        <begin position="112"/>
        <end position="131"/>
    </location>
</feature>
<dbReference type="Pfam" id="PF01757">
    <property type="entry name" value="Acyl_transf_3"/>
    <property type="match status" value="1"/>
</dbReference>
<keyword evidence="3" id="KW-1003">Cell membrane</keyword>
<accession>A0A7X0LN60</accession>
<feature type="transmembrane region" description="Helical" evidence="8">
    <location>
        <begin position="164"/>
        <end position="182"/>
    </location>
</feature>
<evidence type="ECO:0000259" key="9">
    <source>
        <dbReference type="Pfam" id="PF01757"/>
    </source>
</evidence>